<dbReference type="GO" id="GO:0007165">
    <property type="term" value="P:signal transduction"/>
    <property type="evidence" value="ECO:0007669"/>
    <property type="project" value="InterPro"/>
</dbReference>
<keyword evidence="4" id="KW-0433">Leucine-rich repeat</keyword>
<dbReference type="SUPFAM" id="SSF52200">
    <property type="entry name" value="Toll/Interleukin receptor TIR domain"/>
    <property type="match status" value="1"/>
</dbReference>
<comment type="similarity">
    <text evidence="2">Belongs to the Toll-like receptor family.</text>
</comment>
<keyword evidence="5 14" id="KW-0812">Transmembrane</keyword>
<evidence type="ECO:0000256" key="4">
    <source>
        <dbReference type="ARBA" id="ARBA00022614"/>
    </source>
</evidence>
<dbReference type="GO" id="GO:0045087">
    <property type="term" value="P:innate immune response"/>
    <property type="evidence" value="ECO:0007669"/>
    <property type="project" value="UniProtKB-KW"/>
</dbReference>
<dbReference type="AlphaFoldDB" id="A0AAJ7PSC7"/>
<comment type="subcellular location">
    <subcellularLocation>
        <location evidence="1">Membrane</location>
        <topology evidence="1">Single-pass type I membrane protein</topology>
    </subcellularLocation>
</comment>
<dbReference type="SUPFAM" id="SSF52058">
    <property type="entry name" value="L domain-like"/>
    <property type="match status" value="2"/>
</dbReference>
<evidence type="ECO:0000256" key="9">
    <source>
        <dbReference type="ARBA" id="ARBA00022989"/>
    </source>
</evidence>
<dbReference type="Proteomes" id="UP000694890">
    <property type="component" value="Linkage group LG23"/>
</dbReference>
<keyword evidence="12" id="KW-0325">Glycoprotein</keyword>
<dbReference type="Gene3D" id="3.40.50.10140">
    <property type="entry name" value="Toll/interleukin-1 receptor homology (TIR) domain"/>
    <property type="match status" value="1"/>
</dbReference>
<protein>
    <submittedName>
        <fullName evidence="18">Toll-like receptor 13</fullName>
    </submittedName>
</protein>
<dbReference type="GO" id="GO:0038023">
    <property type="term" value="F:signaling receptor activity"/>
    <property type="evidence" value="ECO:0007669"/>
    <property type="project" value="TreeGrafter"/>
</dbReference>
<evidence type="ECO:0000256" key="15">
    <source>
        <dbReference type="SAM" id="SignalP"/>
    </source>
</evidence>
<keyword evidence="11" id="KW-0675">Receptor</keyword>
<dbReference type="Pfam" id="PF13855">
    <property type="entry name" value="LRR_8"/>
    <property type="match status" value="2"/>
</dbReference>
<evidence type="ECO:0000259" key="16">
    <source>
        <dbReference type="PROSITE" id="PS50104"/>
    </source>
</evidence>
<reference evidence="18" key="1">
    <citation type="submission" date="2025-08" db="UniProtKB">
        <authorList>
            <consortium name="RefSeq"/>
        </authorList>
    </citation>
    <scope>IDENTIFICATION</scope>
    <source>
        <tissue evidence="18">Brain</tissue>
    </source>
</reference>
<dbReference type="PROSITE" id="PS50104">
    <property type="entry name" value="TIR"/>
    <property type="match status" value="1"/>
</dbReference>
<dbReference type="PRINTS" id="PR00019">
    <property type="entry name" value="LEURICHRPT"/>
</dbReference>
<gene>
    <name evidence="18" type="primary">LOC108886793</name>
</gene>
<evidence type="ECO:0000256" key="5">
    <source>
        <dbReference type="ARBA" id="ARBA00022692"/>
    </source>
</evidence>
<evidence type="ECO:0000313" key="18">
    <source>
        <dbReference type="RefSeq" id="XP_018537347.2"/>
    </source>
</evidence>
<dbReference type="SMART" id="SM00255">
    <property type="entry name" value="TIR"/>
    <property type="match status" value="1"/>
</dbReference>
<evidence type="ECO:0000256" key="7">
    <source>
        <dbReference type="ARBA" id="ARBA00022737"/>
    </source>
</evidence>
<evidence type="ECO:0000256" key="11">
    <source>
        <dbReference type="ARBA" id="ARBA00023170"/>
    </source>
</evidence>
<proteinExistence type="inferred from homology"/>
<dbReference type="InterPro" id="IPR001611">
    <property type="entry name" value="Leu-rich_rpt"/>
</dbReference>
<dbReference type="InterPro" id="IPR003591">
    <property type="entry name" value="Leu-rich_rpt_typical-subtyp"/>
</dbReference>
<feature type="domain" description="TIR" evidence="16">
    <location>
        <begin position="748"/>
        <end position="893"/>
    </location>
</feature>
<accession>A0AAJ7PSC7</accession>
<dbReference type="RefSeq" id="XP_018537347.2">
    <property type="nucleotide sequence ID" value="XM_018681831.2"/>
</dbReference>
<dbReference type="InterPro" id="IPR032675">
    <property type="entry name" value="LRR_dom_sf"/>
</dbReference>
<organism evidence="17 18">
    <name type="scientific">Lates calcarifer</name>
    <name type="common">Barramundi</name>
    <name type="synonym">Holocentrus calcarifer</name>
    <dbReference type="NCBI Taxonomy" id="8187"/>
    <lineage>
        <taxon>Eukaryota</taxon>
        <taxon>Metazoa</taxon>
        <taxon>Chordata</taxon>
        <taxon>Craniata</taxon>
        <taxon>Vertebrata</taxon>
        <taxon>Euteleostomi</taxon>
        <taxon>Actinopterygii</taxon>
        <taxon>Neopterygii</taxon>
        <taxon>Teleostei</taxon>
        <taxon>Neoteleostei</taxon>
        <taxon>Acanthomorphata</taxon>
        <taxon>Carangaria</taxon>
        <taxon>Carangaria incertae sedis</taxon>
        <taxon>Centropomidae</taxon>
        <taxon>Lates</taxon>
    </lineage>
</organism>
<name>A0AAJ7PSC7_LATCA</name>
<evidence type="ECO:0000256" key="14">
    <source>
        <dbReference type="SAM" id="Phobius"/>
    </source>
</evidence>
<evidence type="ECO:0000256" key="1">
    <source>
        <dbReference type="ARBA" id="ARBA00004479"/>
    </source>
</evidence>
<evidence type="ECO:0000256" key="10">
    <source>
        <dbReference type="ARBA" id="ARBA00023136"/>
    </source>
</evidence>
<evidence type="ECO:0000256" key="3">
    <source>
        <dbReference type="ARBA" id="ARBA00022588"/>
    </source>
</evidence>
<feature type="chain" id="PRO_5042479858" evidence="15">
    <location>
        <begin position="19"/>
        <end position="950"/>
    </location>
</feature>
<dbReference type="FunFam" id="3.80.10.10:FF:001164">
    <property type="entry name" value="GH01279p"/>
    <property type="match status" value="1"/>
</dbReference>
<dbReference type="PROSITE" id="PS51450">
    <property type="entry name" value="LRR"/>
    <property type="match status" value="3"/>
</dbReference>
<dbReference type="Gene3D" id="3.80.10.10">
    <property type="entry name" value="Ribonuclease Inhibitor"/>
    <property type="match status" value="4"/>
</dbReference>
<dbReference type="PANTHER" id="PTHR24365">
    <property type="entry name" value="TOLL-LIKE RECEPTOR"/>
    <property type="match status" value="1"/>
</dbReference>
<dbReference type="SMART" id="SM00369">
    <property type="entry name" value="LRR_TYP"/>
    <property type="match status" value="12"/>
</dbReference>
<evidence type="ECO:0000256" key="2">
    <source>
        <dbReference type="ARBA" id="ARBA00009634"/>
    </source>
</evidence>
<dbReference type="FunFam" id="3.40.50.10140:FF:000001">
    <property type="entry name" value="Toll-like receptor 2"/>
    <property type="match status" value="1"/>
</dbReference>
<dbReference type="GO" id="GO:0006954">
    <property type="term" value="P:inflammatory response"/>
    <property type="evidence" value="ECO:0007669"/>
    <property type="project" value="UniProtKB-KW"/>
</dbReference>
<keyword evidence="13" id="KW-0395">Inflammatory response</keyword>
<evidence type="ECO:0000256" key="13">
    <source>
        <dbReference type="ARBA" id="ARBA00023198"/>
    </source>
</evidence>
<feature type="signal peptide" evidence="15">
    <location>
        <begin position="1"/>
        <end position="18"/>
    </location>
</feature>
<dbReference type="PANTHER" id="PTHR24365:SF522">
    <property type="entry name" value="LOW QUALITY PROTEIN: TOLL-LIKE RECEPTOR 13-RELATED"/>
    <property type="match status" value="1"/>
</dbReference>
<dbReference type="Pfam" id="PF01582">
    <property type="entry name" value="TIR"/>
    <property type="match status" value="1"/>
</dbReference>
<keyword evidence="3" id="KW-0399">Innate immunity</keyword>
<evidence type="ECO:0000256" key="12">
    <source>
        <dbReference type="ARBA" id="ARBA00023180"/>
    </source>
</evidence>
<evidence type="ECO:0000256" key="8">
    <source>
        <dbReference type="ARBA" id="ARBA00022859"/>
    </source>
</evidence>
<sequence length="950" mass="108655">MVQTILFLLLLNTSACWGYGFRGCAQNYPETSMMWCFNRDIANLSDVIRMIPDNITTINLSKNKINVIPPGSFSQVLGLKNLDLSQNQLVSLKGGEFRGLDVLNCLNLTSNNISSIHSNAFEGLIRLQILLLPYNKLATISPGIFNYLPMIQKVDLSLNMLKSFSCEDSGCSSTLMHLDLFANNIQRVNVSCFPALEYIRLSNNSKLELQTDVFASNPRLKSLLLQRVKAEVLVRLSAETKRNLYWVAFSLFVEKSPLTVCDVLKGMDHLTGVEIDLKRSTLPTHNSSLLDCGAPPVVIIMDANFGNVANLSLGKGNTSRLYLINCGLQQISHITFDGYQGLKTLQLNQNKIIIQQDTFKHLTNLTFLSFDRSKMRDIDPKWFVPLKKLTRLSLMKNDLTELTPNVFSALTKLEQLYLQFNLLKYITRKPFSKLQKLIKLNLSLNIIDFIEEGSFQDLTNLRYLDLSGNRIKRLTPRILLGLRNLRTFVLYNNRLHFRSYESPFTQLSSLQYLELNYQGPGGRGIGDIGPHFFEGPQQLISVSIGNSIRINFHPDAFVPLQNLTRLYIAGVLMKTTNLTAVFSPLKRLQKLTLYRADLDALPTNLLPPDNTLEILKVQSNHLHTVDKTMLDGLPRLRSLEITDNPLTCTCDNAWFKNWAIHNTDTQVSYLYDLQCDNDRRSPYLWQFDDKACSYEVASFTLFIICSVMNVLFVCLCLAWHTQGPTMRYLLLILKAKLRGRRGAAGPKFQYDAFISYSSKDEAWVMRQLVPNLERPATDARGLRLCLHHRDFRPGAAVLENIEAAIYSSRHTICVVTRHFLCSEWCAMEFQLASLRLLCDGSDVLLLVFLEEIPEHCLSPYTRLRKIVRKKTYMLWPEEPQEQDAFWVRLIDVLKDSKEEEKEARGGEDELLRLIGLLVQLLQPEQKHKLSPYKPNRCHHFVCKHRESSYN</sequence>
<keyword evidence="6 15" id="KW-0732">Signal</keyword>
<evidence type="ECO:0000256" key="6">
    <source>
        <dbReference type="ARBA" id="ARBA00022729"/>
    </source>
</evidence>
<keyword evidence="10 14" id="KW-0472">Membrane</keyword>
<dbReference type="SMART" id="SM00365">
    <property type="entry name" value="LRR_SD22"/>
    <property type="match status" value="4"/>
</dbReference>
<keyword evidence="8" id="KW-0391">Immunity</keyword>
<dbReference type="GeneID" id="108886793"/>
<evidence type="ECO:0000313" key="17">
    <source>
        <dbReference type="Proteomes" id="UP000694890"/>
    </source>
</evidence>
<dbReference type="KEGG" id="lcf:108886793"/>
<dbReference type="GO" id="GO:0005886">
    <property type="term" value="C:plasma membrane"/>
    <property type="evidence" value="ECO:0007669"/>
    <property type="project" value="TreeGrafter"/>
</dbReference>
<feature type="transmembrane region" description="Helical" evidence="14">
    <location>
        <begin position="696"/>
        <end position="719"/>
    </location>
</feature>
<keyword evidence="7" id="KW-0677">Repeat</keyword>
<dbReference type="InterPro" id="IPR000157">
    <property type="entry name" value="TIR_dom"/>
</dbReference>
<dbReference type="InterPro" id="IPR035897">
    <property type="entry name" value="Toll_tir_struct_dom_sf"/>
</dbReference>
<dbReference type="PRINTS" id="PR01537">
    <property type="entry name" value="INTRLKN1R1F"/>
</dbReference>
<keyword evidence="9 14" id="KW-1133">Transmembrane helix</keyword>